<dbReference type="EMBL" id="JACEFF010000924">
    <property type="protein sequence ID" value="KAH9628214.1"/>
    <property type="molecule type" value="Genomic_DNA"/>
</dbReference>
<feature type="compositionally biased region" description="Polar residues" evidence="4">
    <location>
        <begin position="24"/>
        <end position="52"/>
    </location>
</feature>
<evidence type="ECO:0000313" key="6">
    <source>
        <dbReference type="Proteomes" id="UP000814243"/>
    </source>
</evidence>
<feature type="compositionally biased region" description="Low complexity" evidence="4">
    <location>
        <begin position="65"/>
        <end position="76"/>
    </location>
</feature>
<proteinExistence type="predicted"/>
<protein>
    <submittedName>
        <fullName evidence="5">Uncharacterized protein</fullName>
    </submittedName>
</protein>
<dbReference type="Proteomes" id="UP000814243">
    <property type="component" value="Unassembled WGS sequence"/>
</dbReference>
<sequence>MPHGSLVGTVVTGRGRHGIPASTRVGSSVSARKTTTTVTGIGCSASCSTSRAGENDRSAPPWHQSARTSSASGSSAKWLDHPHTPSSAQVPSCPRRAAVTCRSATPYRPQFYFRTTDVTGVVSLPRRRMVMPGDAPTKVRLISRSPWREGLKFQQHPRGWPHRRRRSRHQDHQVIWADLESTSAGPSPRQKAGPTSCGGSRAAATSPTGRIPRRRWRGGGVSLISRAGNMTVLAGEDHGPAVSVQR</sequence>
<keyword evidence="2" id="KW-0547">Nucleotide-binding</keyword>
<organism evidence="5 6">
    <name type="scientific">Spodoptera exigua</name>
    <name type="common">Beet armyworm</name>
    <name type="synonym">Noctua fulgens</name>
    <dbReference type="NCBI Taxonomy" id="7107"/>
    <lineage>
        <taxon>Eukaryota</taxon>
        <taxon>Metazoa</taxon>
        <taxon>Ecdysozoa</taxon>
        <taxon>Arthropoda</taxon>
        <taxon>Hexapoda</taxon>
        <taxon>Insecta</taxon>
        <taxon>Pterygota</taxon>
        <taxon>Neoptera</taxon>
        <taxon>Endopterygota</taxon>
        <taxon>Lepidoptera</taxon>
        <taxon>Glossata</taxon>
        <taxon>Ditrysia</taxon>
        <taxon>Noctuoidea</taxon>
        <taxon>Noctuidae</taxon>
        <taxon>Amphipyrinae</taxon>
        <taxon>Spodoptera</taxon>
    </lineage>
</organism>
<dbReference type="GO" id="GO:0005525">
    <property type="term" value="F:GTP binding"/>
    <property type="evidence" value="ECO:0007669"/>
    <property type="project" value="UniProtKB-KW"/>
</dbReference>
<dbReference type="AlphaFoldDB" id="A0A922M0P9"/>
<evidence type="ECO:0000313" key="5">
    <source>
        <dbReference type="EMBL" id="KAH9628214.1"/>
    </source>
</evidence>
<name>A0A922M0P9_SPOEX</name>
<comment type="caution">
    <text evidence="5">The sequence shown here is derived from an EMBL/GenBank/DDBJ whole genome shotgun (WGS) entry which is preliminary data.</text>
</comment>
<evidence type="ECO:0000256" key="2">
    <source>
        <dbReference type="ARBA" id="ARBA00022741"/>
    </source>
</evidence>
<gene>
    <name evidence="5" type="ORF">HF086_000895</name>
</gene>
<dbReference type="Gene3D" id="2.40.30.10">
    <property type="entry name" value="Translation factors"/>
    <property type="match status" value="1"/>
</dbReference>
<evidence type="ECO:0000256" key="4">
    <source>
        <dbReference type="SAM" id="MobiDB-lite"/>
    </source>
</evidence>
<keyword evidence="3" id="KW-0342">GTP-binding</keyword>
<dbReference type="SUPFAM" id="SSF50465">
    <property type="entry name" value="EF-Tu/eEF-1alpha/eIF2-gamma C-terminal domain"/>
    <property type="match status" value="1"/>
</dbReference>
<dbReference type="InterPro" id="IPR009001">
    <property type="entry name" value="Transl_elong_EF1A/Init_IF2_C"/>
</dbReference>
<comment type="subcellular location">
    <subcellularLocation>
        <location evidence="1">Cytoplasm</location>
    </subcellularLocation>
</comment>
<reference evidence="5" key="1">
    <citation type="journal article" date="2021" name="G3 (Bethesda)">
        <title>Genome and transcriptome analysis of the beet armyworm Spodoptera exigua reveals targets for pest control. .</title>
        <authorList>
            <person name="Simon S."/>
            <person name="Breeschoten T."/>
            <person name="Jansen H.J."/>
            <person name="Dirks R.P."/>
            <person name="Schranz M.E."/>
            <person name="Ros V.I.D."/>
        </authorList>
    </citation>
    <scope>NUCLEOTIDE SEQUENCE</scope>
    <source>
        <strain evidence="5">TB_SE_WUR_2020</strain>
    </source>
</reference>
<dbReference type="GO" id="GO:0005737">
    <property type="term" value="C:cytoplasm"/>
    <property type="evidence" value="ECO:0007669"/>
    <property type="project" value="UniProtKB-SubCell"/>
</dbReference>
<feature type="region of interest" description="Disordered" evidence="4">
    <location>
        <begin position="179"/>
        <end position="220"/>
    </location>
</feature>
<feature type="region of interest" description="Disordered" evidence="4">
    <location>
        <begin position="1"/>
        <end position="91"/>
    </location>
</feature>
<evidence type="ECO:0000256" key="1">
    <source>
        <dbReference type="ARBA" id="ARBA00004496"/>
    </source>
</evidence>
<evidence type="ECO:0000256" key="3">
    <source>
        <dbReference type="ARBA" id="ARBA00023134"/>
    </source>
</evidence>
<accession>A0A922M0P9</accession>